<dbReference type="SUPFAM" id="SSF53756">
    <property type="entry name" value="UDP-Glycosyltransferase/glycogen phosphorylase"/>
    <property type="match status" value="1"/>
</dbReference>
<keyword evidence="1 4" id="KW-0808">Transferase</keyword>
<gene>
    <name evidence="4" type="ORF">EOD43_17710</name>
</gene>
<dbReference type="PANTHER" id="PTHR46401">
    <property type="entry name" value="GLYCOSYLTRANSFERASE WBBK-RELATED"/>
    <property type="match status" value="1"/>
</dbReference>
<proteinExistence type="predicted"/>
<dbReference type="Proteomes" id="UP000282971">
    <property type="component" value="Unassembled WGS sequence"/>
</dbReference>
<evidence type="ECO:0000256" key="1">
    <source>
        <dbReference type="ARBA" id="ARBA00022679"/>
    </source>
</evidence>
<dbReference type="Gene3D" id="3.40.50.2000">
    <property type="entry name" value="Glycogen Phosphorylase B"/>
    <property type="match status" value="2"/>
</dbReference>
<dbReference type="RefSeq" id="WP_127745395.1">
    <property type="nucleotide sequence ID" value="NZ_SACN01000003.1"/>
</dbReference>
<evidence type="ECO:0000259" key="2">
    <source>
        <dbReference type="Pfam" id="PF00534"/>
    </source>
</evidence>
<reference evidence="4 5" key="1">
    <citation type="submission" date="2019-01" db="EMBL/GenBank/DDBJ databases">
        <authorList>
            <person name="Chen W.-M."/>
        </authorList>
    </citation>
    <scope>NUCLEOTIDE SEQUENCE [LARGE SCALE GENOMIC DNA]</scope>
    <source>
        <strain evidence="4 5">CCP-7</strain>
    </source>
</reference>
<evidence type="ECO:0000313" key="5">
    <source>
        <dbReference type="Proteomes" id="UP000282971"/>
    </source>
</evidence>
<dbReference type="InterPro" id="IPR028098">
    <property type="entry name" value="Glyco_trans_4-like_N"/>
</dbReference>
<dbReference type="OrthoDB" id="9801609at2"/>
<comment type="caution">
    <text evidence="4">The sequence shown here is derived from an EMBL/GenBank/DDBJ whole genome shotgun (WGS) entry which is preliminary data.</text>
</comment>
<name>A0A437LXR0_9SPHN</name>
<organism evidence="4 5">
    <name type="scientific">Sphingomonas crocodyli</name>
    <dbReference type="NCBI Taxonomy" id="1979270"/>
    <lineage>
        <taxon>Bacteria</taxon>
        <taxon>Pseudomonadati</taxon>
        <taxon>Pseudomonadota</taxon>
        <taxon>Alphaproteobacteria</taxon>
        <taxon>Sphingomonadales</taxon>
        <taxon>Sphingomonadaceae</taxon>
        <taxon>Sphingomonas</taxon>
    </lineage>
</organism>
<dbReference type="PANTHER" id="PTHR46401:SF2">
    <property type="entry name" value="GLYCOSYLTRANSFERASE WBBK-RELATED"/>
    <property type="match status" value="1"/>
</dbReference>
<sequence>MSKNQVVTFHDAAIFDHPEWFSTAFVKVYRAMWPRLARRCRRVVTVSQYSQARLAQALDIPQRQIEVVPNGVAERFTPPAADLLEGTAQKYGVEPGRYFVTLSTVEPRKNLKLVLDGWARSVGRRPAGMKLLLLGGAGAKHIFASSDTGAEDLPQDVSLSGFVPDADLPALLGGACALLYPSRYEGFGLPLVEAMACGTPAVTTRLTSLPEVGGDAVLYVDPDDAQALADFIVQLASERSLRDDLSLAGLERAKAFSWDNAARAMETILSRDLQL</sequence>
<dbReference type="EMBL" id="SACN01000003">
    <property type="protein sequence ID" value="RVT90144.1"/>
    <property type="molecule type" value="Genomic_DNA"/>
</dbReference>
<dbReference type="CDD" id="cd03809">
    <property type="entry name" value="GT4_MtfB-like"/>
    <property type="match status" value="1"/>
</dbReference>
<dbReference type="GO" id="GO:0009103">
    <property type="term" value="P:lipopolysaccharide biosynthetic process"/>
    <property type="evidence" value="ECO:0007669"/>
    <property type="project" value="TreeGrafter"/>
</dbReference>
<keyword evidence="5" id="KW-1185">Reference proteome</keyword>
<dbReference type="GO" id="GO:0016757">
    <property type="term" value="F:glycosyltransferase activity"/>
    <property type="evidence" value="ECO:0007669"/>
    <property type="project" value="InterPro"/>
</dbReference>
<dbReference type="Pfam" id="PF00534">
    <property type="entry name" value="Glycos_transf_1"/>
    <property type="match status" value="1"/>
</dbReference>
<feature type="domain" description="Glycosyltransferase subfamily 4-like N-terminal" evidence="3">
    <location>
        <begin position="5"/>
        <end position="72"/>
    </location>
</feature>
<feature type="domain" description="Glycosyl transferase family 1" evidence="2">
    <location>
        <begin position="94"/>
        <end position="247"/>
    </location>
</feature>
<dbReference type="AlphaFoldDB" id="A0A437LXR0"/>
<dbReference type="Pfam" id="PF13439">
    <property type="entry name" value="Glyco_transf_4"/>
    <property type="match status" value="1"/>
</dbReference>
<evidence type="ECO:0000259" key="3">
    <source>
        <dbReference type="Pfam" id="PF13439"/>
    </source>
</evidence>
<accession>A0A437LXR0</accession>
<evidence type="ECO:0000313" key="4">
    <source>
        <dbReference type="EMBL" id="RVT90144.1"/>
    </source>
</evidence>
<dbReference type="InterPro" id="IPR001296">
    <property type="entry name" value="Glyco_trans_1"/>
</dbReference>
<protein>
    <submittedName>
        <fullName evidence="4">Glycosyltransferase family 1 protein</fullName>
    </submittedName>
</protein>